<feature type="region of interest" description="Disordered" evidence="1">
    <location>
        <begin position="290"/>
        <end position="314"/>
    </location>
</feature>
<dbReference type="EMBL" id="LT607750">
    <property type="protein sequence ID" value="SCG70756.1"/>
    <property type="molecule type" value="Genomic_DNA"/>
</dbReference>
<sequence>MTAALAPTAVLDAADWQARRRAHEERVDAWLTPHLARRRRGEKHPVEDFLFTYYSHRPAQLRRWHPGAGMVLRDADPAEFGRDYRPTAGGVTLDTATVRTRRADSVDWIRSLLTATAGRPGHFGCFGMHEWAMVYRQTQAEVRHNSWPLRLSPEQTARTVEANRIRCSHFDAYRFFTAPARPLNLLTPTRETQHANEQPGCLHANMDLYKWAYKLSPLVPSELVADCFELARKIRTLDMRASPYDLAALGCPPVRVETAEGRAEYVTAQRGFAERAARLRERLLAAVPDEGPELGRASAEVNRPGGRASRPAGG</sequence>
<dbReference type="Proteomes" id="UP000198217">
    <property type="component" value="Chromosome I"/>
</dbReference>
<feature type="compositionally biased region" description="Low complexity" evidence="1">
    <location>
        <begin position="303"/>
        <end position="314"/>
    </location>
</feature>
<dbReference type="RefSeq" id="WP_231928378.1">
    <property type="nucleotide sequence ID" value="NZ_LT607750.1"/>
</dbReference>
<evidence type="ECO:0000313" key="3">
    <source>
        <dbReference type="Proteomes" id="UP000198217"/>
    </source>
</evidence>
<protein>
    <recommendedName>
        <fullName evidence="4">3-methyladenine DNA glycosylase</fullName>
    </recommendedName>
</protein>
<reference evidence="2 3" key="1">
    <citation type="submission" date="2016-06" db="EMBL/GenBank/DDBJ databases">
        <authorList>
            <person name="Kjaerup R.B."/>
            <person name="Dalgaard T.S."/>
            <person name="Juul-Madsen H.R."/>
        </authorList>
    </citation>
    <scope>NUCLEOTIDE SEQUENCE [LARGE SCALE GENOMIC DNA]</scope>
    <source>
        <strain evidence="2 3">DSM 43904</strain>
    </source>
</reference>
<organism evidence="2 3">
    <name type="scientific">Micromonospora echinaurantiaca</name>
    <dbReference type="NCBI Taxonomy" id="47857"/>
    <lineage>
        <taxon>Bacteria</taxon>
        <taxon>Bacillati</taxon>
        <taxon>Actinomycetota</taxon>
        <taxon>Actinomycetes</taxon>
        <taxon>Micromonosporales</taxon>
        <taxon>Micromonosporaceae</taxon>
        <taxon>Micromonospora</taxon>
    </lineage>
</organism>
<name>A0A1C5JL56_9ACTN</name>
<dbReference type="AlphaFoldDB" id="A0A1C5JL56"/>
<keyword evidence="3" id="KW-1185">Reference proteome</keyword>
<gene>
    <name evidence="2" type="ORF">GA0070609_4528</name>
</gene>
<evidence type="ECO:0008006" key="4">
    <source>
        <dbReference type="Google" id="ProtNLM"/>
    </source>
</evidence>
<evidence type="ECO:0000256" key="1">
    <source>
        <dbReference type="SAM" id="MobiDB-lite"/>
    </source>
</evidence>
<evidence type="ECO:0000313" key="2">
    <source>
        <dbReference type="EMBL" id="SCG70756.1"/>
    </source>
</evidence>
<proteinExistence type="predicted"/>
<accession>A0A1C5JL56</accession>